<dbReference type="STRING" id="1121884.SAMN02745131_02772"/>
<protein>
    <submittedName>
        <fullName evidence="2">Nucleoside-diphosphate-sugar epimerase</fullName>
    </submittedName>
</protein>
<dbReference type="InterPro" id="IPR050177">
    <property type="entry name" value="Lipid_A_modif_metabolic_enz"/>
</dbReference>
<keyword evidence="3" id="KW-1185">Reference proteome</keyword>
<dbReference type="AlphaFoldDB" id="A0A1M5C1B7"/>
<dbReference type="InterPro" id="IPR036291">
    <property type="entry name" value="NAD(P)-bd_dom_sf"/>
</dbReference>
<gene>
    <name evidence="2" type="ORF">SAMN02745131_02772</name>
</gene>
<dbReference type="SUPFAM" id="SSF51735">
    <property type="entry name" value="NAD(P)-binding Rossmann-fold domains"/>
    <property type="match status" value="1"/>
</dbReference>
<dbReference type="Pfam" id="PF01370">
    <property type="entry name" value="Epimerase"/>
    <property type="match status" value="1"/>
</dbReference>
<accession>A0A1M5C1B7</accession>
<reference evidence="2 3" key="1">
    <citation type="submission" date="2016-11" db="EMBL/GenBank/DDBJ databases">
        <authorList>
            <person name="Jaros S."/>
            <person name="Januszkiewicz K."/>
            <person name="Wedrychowicz H."/>
        </authorList>
    </citation>
    <scope>NUCLEOTIDE SEQUENCE [LARGE SCALE GENOMIC DNA]</scope>
    <source>
        <strain evidence="2 3">DSM 18119</strain>
    </source>
</reference>
<dbReference type="PANTHER" id="PTHR43245">
    <property type="entry name" value="BIFUNCTIONAL POLYMYXIN RESISTANCE PROTEIN ARNA"/>
    <property type="match status" value="1"/>
</dbReference>
<dbReference type="Gene3D" id="3.40.50.720">
    <property type="entry name" value="NAD(P)-binding Rossmann-like Domain"/>
    <property type="match status" value="1"/>
</dbReference>
<proteinExistence type="predicted"/>
<dbReference type="InterPro" id="IPR001509">
    <property type="entry name" value="Epimerase_deHydtase"/>
</dbReference>
<dbReference type="EMBL" id="FQUU01000011">
    <property type="protein sequence ID" value="SHF48465.1"/>
    <property type="molecule type" value="Genomic_DNA"/>
</dbReference>
<evidence type="ECO:0000313" key="2">
    <source>
        <dbReference type="EMBL" id="SHF48465.1"/>
    </source>
</evidence>
<feature type="domain" description="NAD-dependent epimerase/dehydratase" evidence="1">
    <location>
        <begin position="15"/>
        <end position="221"/>
    </location>
</feature>
<organism evidence="2 3">
    <name type="scientific">Flavisolibacter ginsengisoli DSM 18119</name>
    <dbReference type="NCBI Taxonomy" id="1121884"/>
    <lineage>
        <taxon>Bacteria</taxon>
        <taxon>Pseudomonadati</taxon>
        <taxon>Bacteroidota</taxon>
        <taxon>Chitinophagia</taxon>
        <taxon>Chitinophagales</taxon>
        <taxon>Chitinophagaceae</taxon>
        <taxon>Flavisolibacter</taxon>
    </lineage>
</organism>
<evidence type="ECO:0000313" key="3">
    <source>
        <dbReference type="Proteomes" id="UP000184048"/>
    </source>
</evidence>
<evidence type="ECO:0000259" key="1">
    <source>
        <dbReference type="Pfam" id="PF01370"/>
    </source>
</evidence>
<dbReference type="PANTHER" id="PTHR43245:SF13">
    <property type="entry name" value="UDP-D-APIOSE_UDP-D-XYLOSE SYNTHASE 2"/>
    <property type="match status" value="1"/>
</dbReference>
<sequence>MISFKPVNQNVMQTIIGSGGTIGLPLAKELNKYTNQLKLVSRHPQKVNESDDLYPLDVQQFNKIDRAISGSEVVYITIGFDYSFKVWQKVWPPFLKAVIDACKLHGSRLVFFDNVYMYAKSAIPHMTEAAPLDPPSKKGMIRKQLHEMITNEVMQGNLQAIIARSADFYGPDTSKSMLAETAAKNLLKGKKAMVFGNPDKIHTYTFTPDAARATALLGNTADAYNQVWHLPTTKEPLTNRQWIELIANELQVAPRLQKIPTGMLSILGLFTPELKEFPEMMYQNEIDYVFDSSKFENKFGIYATTPREGIKIMMDYLKTIQP</sequence>
<name>A0A1M5C1B7_9BACT</name>
<dbReference type="Proteomes" id="UP000184048">
    <property type="component" value="Unassembled WGS sequence"/>
</dbReference>